<dbReference type="EMBL" id="JBHSHP010000061">
    <property type="protein sequence ID" value="MFC4756548.1"/>
    <property type="molecule type" value="Genomic_DNA"/>
</dbReference>
<dbReference type="RefSeq" id="WP_344996916.1">
    <property type="nucleotide sequence ID" value="NZ_BAABCD010000057.1"/>
</dbReference>
<comment type="caution">
    <text evidence="2">The sequence shown here is derived from an EMBL/GenBank/DDBJ whole genome shotgun (WGS) entry which is preliminary data.</text>
</comment>
<dbReference type="InterPro" id="IPR029058">
    <property type="entry name" value="AB_hydrolase_fold"/>
</dbReference>
<proteinExistence type="predicted"/>
<dbReference type="InterPro" id="IPR051049">
    <property type="entry name" value="Dienelactone_hydrolase-like"/>
</dbReference>
<dbReference type="InterPro" id="IPR002925">
    <property type="entry name" value="Dienelactn_hydro"/>
</dbReference>
<name>A0ABV9PXI7_9ACTN</name>
<keyword evidence="3" id="KW-1185">Reference proteome</keyword>
<dbReference type="PANTHER" id="PTHR46623:SF10">
    <property type="entry name" value="CARBOXYMETHYLENEBUTENOLIDASE HOMOLOG"/>
    <property type="match status" value="1"/>
</dbReference>
<dbReference type="GO" id="GO:0016787">
    <property type="term" value="F:hydrolase activity"/>
    <property type="evidence" value="ECO:0007669"/>
    <property type="project" value="UniProtKB-KW"/>
</dbReference>
<dbReference type="PANTHER" id="PTHR46623">
    <property type="entry name" value="CARBOXYMETHYLENEBUTENOLIDASE-RELATED"/>
    <property type="match status" value="1"/>
</dbReference>
<evidence type="ECO:0000313" key="2">
    <source>
        <dbReference type="EMBL" id="MFC4756548.1"/>
    </source>
</evidence>
<reference evidence="3" key="1">
    <citation type="journal article" date="2019" name="Int. J. Syst. Evol. Microbiol.">
        <title>The Global Catalogue of Microorganisms (GCM) 10K type strain sequencing project: providing services to taxonomists for standard genome sequencing and annotation.</title>
        <authorList>
            <consortium name="The Broad Institute Genomics Platform"/>
            <consortium name="The Broad Institute Genome Sequencing Center for Infectious Disease"/>
            <person name="Wu L."/>
            <person name="Ma J."/>
        </authorList>
    </citation>
    <scope>NUCLEOTIDE SEQUENCE [LARGE SCALE GENOMIC DNA]</scope>
    <source>
        <strain evidence="3">JCM 11882</strain>
    </source>
</reference>
<evidence type="ECO:0000259" key="1">
    <source>
        <dbReference type="Pfam" id="PF01738"/>
    </source>
</evidence>
<dbReference type="Gene3D" id="3.40.50.1820">
    <property type="entry name" value="alpha/beta hydrolase"/>
    <property type="match status" value="1"/>
</dbReference>
<sequence length="247" mass="26190">MGTTLEIKTDDGTAEAYLTGSGPGVLFFIDAIGLRPRIEEMADRIAGWGYTVLAPNVFYRLGTSEELLPPMDLTVPENRKAYGPVIMPRVQGYTSDLSDPDTARWLDVLGEHARPGPVGVTGYCMGARLAVRAAALRPEHVVAAAGFHGAALVDGSEASPHLLLPHCRAEFAFGHADADPANDADAIAELGRALAAAGLTAVNETYPDAPHGFSMSDTASYQEEGAERMFRTLEDLLQRTLGGPARG</sequence>
<feature type="domain" description="Dienelactone hydrolase" evidence="1">
    <location>
        <begin position="22"/>
        <end position="239"/>
    </location>
</feature>
<dbReference type="Pfam" id="PF01738">
    <property type="entry name" value="DLH"/>
    <property type="match status" value="1"/>
</dbReference>
<gene>
    <name evidence="2" type="ORF">ACFO7U_17415</name>
</gene>
<dbReference type="EC" id="3.1.-.-" evidence="2"/>
<protein>
    <submittedName>
        <fullName evidence="2">Dienelactone hydrolase family protein</fullName>
        <ecNumber evidence="2">3.1.-.-</ecNumber>
    </submittedName>
</protein>
<dbReference type="SUPFAM" id="SSF53474">
    <property type="entry name" value="alpha/beta-Hydrolases"/>
    <property type="match status" value="1"/>
</dbReference>
<evidence type="ECO:0000313" key="3">
    <source>
        <dbReference type="Proteomes" id="UP001595836"/>
    </source>
</evidence>
<keyword evidence="2" id="KW-0378">Hydrolase</keyword>
<accession>A0ABV9PXI7</accession>
<dbReference type="Proteomes" id="UP001595836">
    <property type="component" value="Unassembled WGS sequence"/>
</dbReference>
<organism evidence="2 3">
    <name type="scientific">Dietzia aurantiaca</name>
    <dbReference type="NCBI Taxonomy" id="983873"/>
    <lineage>
        <taxon>Bacteria</taxon>
        <taxon>Bacillati</taxon>
        <taxon>Actinomycetota</taxon>
        <taxon>Actinomycetes</taxon>
        <taxon>Mycobacteriales</taxon>
        <taxon>Dietziaceae</taxon>
        <taxon>Dietzia</taxon>
    </lineage>
</organism>